<reference evidence="2" key="1">
    <citation type="submission" date="2022-11" db="EMBL/GenBank/DDBJ databases">
        <title>Centuries of genome instability and evolution in soft-shell clam transmissible cancer (bioRxiv).</title>
        <authorList>
            <person name="Hart S.F.M."/>
            <person name="Yonemitsu M.A."/>
            <person name="Giersch R.M."/>
            <person name="Beal B.F."/>
            <person name="Arriagada G."/>
            <person name="Davis B.W."/>
            <person name="Ostrander E.A."/>
            <person name="Goff S.P."/>
            <person name="Metzger M.J."/>
        </authorList>
    </citation>
    <scope>NUCLEOTIDE SEQUENCE</scope>
    <source>
        <strain evidence="2">MELC-2E11</strain>
        <tissue evidence="2">Siphon/mantle</tissue>
    </source>
</reference>
<keyword evidence="3" id="KW-1185">Reference proteome</keyword>
<name>A0ABY7DE85_MYAAR</name>
<feature type="signal peptide" evidence="1">
    <location>
        <begin position="1"/>
        <end position="21"/>
    </location>
</feature>
<evidence type="ECO:0000313" key="3">
    <source>
        <dbReference type="Proteomes" id="UP001164746"/>
    </source>
</evidence>
<feature type="chain" id="PRO_5045071944" evidence="1">
    <location>
        <begin position="22"/>
        <end position="163"/>
    </location>
</feature>
<evidence type="ECO:0000313" key="2">
    <source>
        <dbReference type="EMBL" id="WAQ95574.1"/>
    </source>
</evidence>
<keyword evidence="1" id="KW-0732">Signal</keyword>
<gene>
    <name evidence="2" type="ORF">MAR_028264</name>
</gene>
<accession>A0ABY7DE85</accession>
<sequence>MLLSLAVFVHLSHSLTYGCLSQGVVSEGAPTGADHGKQQLAPVQYSCSNEVGRMSEFQYTGMENGGRKYTVLLVPDAFDSGAEEECGGNTRRHRRSAFGVESYVAILKLRFNKSLADWTIMTTGRMQPNIETIDFLSAGSPVCRVSISTHWILSTILVMCQVG</sequence>
<dbReference type="Proteomes" id="UP001164746">
    <property type="component" value="Chromosome 2"/>
</dbReference>
<dbReference type="EMBL" id="CP111013">
    <property type="protein sequence ID" value="WAQ95574.1"/>
    <property type="molecule type" value="Genomic_DNA"/>
</dbReference>
<protein>
    <submittedName>
        <fullName evidence="2">Uncharacterized protein</fullName>
    </submittedName>
</protein>
<proteinExistence type="predicted"/>
<evidence type="ECO:0000256" key="1">
    <source>
        <dbReference type="SAM" id="SignalP"/>
    </source>
</evidence>
<organism evidence="2 3">
    <name type="scientific">Mya arenaria</name>
    <name type="common">Soft-shell clam</name>
    <dbReference type="NCBI Taxonomy" id="6604"/>
    <lineage>
        <taxon>Eukaryota</taxon>
        <taxon>Metazoa</taxon>
        <taxon>Spiralia</taxon>
        <taxon>Lophotrochozoa</taxon>
        <taxon>Mollusca</taxon>
        <taxon>Bivalvia</taxon>
        <taxon>Autobranchia</taxon>
        <taxon>Heteroconchia</taxon>
        <taxon>Euheterodonta</taxon>
        <taxon>Imparidentia</taxon>
        <taxon>Neoheterodontei</taxon>
        <taxon>Myida</taxon>
        <taxon>Myoidea</taxon>
        <taxon>Myidae</taxon>
        <taxon>Mya</taxon>
    </lineage>
</organism>